<dbReference type="eggNOG" id="KOG1426">
    <property type="taxonomic scope" value="Eukaryota"/>
</dbReference>
<dbReference type="EMBL" id="KK852815">
    <property type="protein sequence ID" value="KDR15819.1"/>
    <property type="molecule type" value="Genomic_DNA"/>
</dbReference>
<dbReference type="PROSITE" id="PS00028">
    <property type="entry name" value="ZINC_FINGER_C2H2_1"/>
    <property type="match status" value="1"/>
</dbReference>
<dbReference type="GO" id="GO:0005085">
    <property type="term" value="F:guanyl-nucleotide exchange factor activity"/>
    <property type="evidence" value="ECO:0007669"/>
    <property type="project" value="TreeGrafter"/>
</dbReference>
<dbReference type="InterPro" id="IPR013087">
    <property type="entry name" value="Znf_C2H2_type"/>
</dbReference>
<accession>A0A067QZ47</accession>
<dbReference type="AlphaFoldDB" id="A0A067QZ47"/>
<evidence type="ECO:0000259" key="4">
    <source>
        <dbReference type="PROSITE" id="PS50157"/>
    </source>
</evidence>
<keyword evidence="6" id="KW-1185">Reference proteome</keyword>
<feature type="repeat" description="RCC1" evidence="2">
    <location>
        <begin position="63"/>
        <end position="113"/>
    </location>
</feature>
<sequence length="225" mass="24535">MYINSKGEQTPKAQAVVVVQVPVTPIAGDFRSAIRQLPLFMRDPITAPYVDFLAEPPHTKTPVVVLTFGQGDVGQLGLGESVLERGSPALLSSVDHVIDLCAGGMHTVCLSESGEMITFGCNDEGRSPNPFKTNLSPTGSHHYEALTCNVCDRSFTSPRQLAHHQQKKRHFGCSACDSLFPSLMALEHHKEEFEHWSGDESIGNTESGNETSDDTVTSEELERLL</sequence>
<dbReference type="GO" id="GO:0005737">
    <property type="term" value="C:cytoplasm"/>
    <property type="evidence" value="ECO:0007669"/>
    <property type="project" value="TreeGrafter"/>
</dbReference>
<proteinExistence type="predicted"/>
<dbReference type="PRINTS" id="PR00633">
    <property type="entry name" value="RCCNDNSATION"/>
</dbReference>
<keyword evidence="1" id="KW-0479">Metal-binding</keyword>
<evidence type="ECO:0000256" key="1">
    <source>
        <dbReference type="PROSITE-ProRule" id="PRU00042"/>
    </source>
</evidence>
<dbReference type="InParanoid" id="A0A067QZ47"/>
<gene>
    <name evidence="5" type="ORF">L798_10445</name>
</gene>
<dbReference type="Pfam" id="PF00415">
    <property type="entry name" value="RCC1"/>
    <property type="match status" value="1"/>
</dbReference>
<dbReference type="Gene3D" id="2.130.10.30">
    <property type="entry name" value="Regulator of chromosome condensation 1/beta-lactamase-inhibitor protein II"/>
    <property type="match status" value="1"/>
</dbReference>
<dbReference type="SUPFAM" id="SSF50985">
    <property type="entry name" value="RCC1/BLIP-II"/>
    <property type="match status" value="1"/>
</dbReference>
<evidence type="ECO:0000256" key="2">
    <source>
        <dbReference type="PROSITE-ProRule" id="PRU00235"/>
    </source>
</evidence>
<keyword evidence="1" id="KW-0863">Zinc-finger</keyword>
<dbReference type="InterPro" id="IPR051553">
    <property type="entry name" value="Ran_GTPase-activating"/>
</dbReference>
<dbReference type="PANTHER" id="PTHR45982:SF1">
    <property type="entry name" value="REGULATOR OF CHROMOSOME CONDENSATION"/>
    <property type="match status" value="1"/>
</dbReference>
<feature type="domain" description="C2H2-type" evidence="4">
    <location>
        <begin position="146"/>
        <end position="175"/>
    </location>
</feature>
<dbReference type="InterPro" id="IPR009091">
    <property type="entry name" value="RCC1/BLIP-II"/>
</dbReference>
<dbReference type="PROSITE" id="PS00626">
    <property type="entry name" value="RCC1_2"/>
    <property type="match status" value="1"/>
</dbReference>
<dbReference type="PANTHER" id="PTHR45982">
    <property type="entry name" value="REGULATOR OF CHROMOSOME CONDENSATION"/>
    <property type="match status" value="1"/>
</dbReference>
<name>A0A067QZ47_ZOONE</name>
<dbReference type="InterPro" id="IPR000408">
    <property type="entry name" value="Reg_chr_condens"/>
</dbReference>
<protein>
    <submittedName>
        <fullName evidence="5">Regulator of chromosome condensation</fullName>
    </submittedName>
</protein>
<evidence type="ECO:0000313" key="6">
    <source>
        <dbReference type="Proteomes" id="UP000027135"/>
    </source>
</evidence>
<evidence type="ECO:0000256" key="3">
    <source>
        <dbReference type="SAM" id="MobiDB-lite"/>
    </source>
</evidence>
<organism evidence="5 6">
    <name type="scientific">Zootermopsis nevadensis</name>
    <name type="common">Dampwood termite</name>
    <dbReference type="NCBI Taxonomy" id="136037"/>
    <lineage>
        <taxon>Eukaryota</taxon>
        <taxon>Metazoa</taxon>
        <taxon>Ecdysozoa</taxon>
        <taxon>Arthropoda</taxon>
        <taxon>Hexapoda</taxon>
        <taxon>Insecta</taxon>
        <taxon>Pterygota</taxon>
        <taxon>Neoptera</taxon>
        <taxon>Polyneoptera</taxon>
        <taxon>Dictyoptera</taxon>
        <taxon>Blattodea</taxon>
        <taxon>Blattoidea</taxon>
        <taxon>Termitoidae</taxon>
        <taxon>Termopsidae</taxon>
        <taxon>Zootermopsis</taxon>
    </lineage>
</organism>
<keyword evidence="1" id="KW-0862">Zinc</keyword>
<reference evidence="5 6" key="1">
    <citation type="journal article" date="2014" name="Nat. Commun.">
        <title>Molecular traces of alternative social organization in a termite genome.</title>
        <authorList>
            <person name="Terrapon N."/>
            <person name="Li C."/>
            <person name="Robertson H.M."/>
            <person name="Ji L."/>
            <person name="Meng X."/>
            <person name="Booth W."/>
            <person name="Chen Z."/>
            <person name="Childers C.P."/>
            <person name="Glastad K.M."/>
            <person name="Gokhale K."/>
            <person name="Gowin J."/>
            <person name="Gronenberg W."/>
            <person name="Hermansen R.A."/>
            <person name="Hu H."/>
            <person name="Hunt B.G."/>
            <person name="Huylmans A.K."/>
            <person name="Khalil S.M."/>
            <person name="Mitchell R.D."/>
            <person name="Munoz-Torres M.C."/>
            <person name="Mustard J.A."/>
            <person name="Pan H."/>
            <person name="Reese J.T."/>
            <person name="Scharf M.E."/>
            <person name="Sun F."/>
            <person name="Vogel H."/>
            <person name="Xiao J."/>
            <person name="Yang W."/>
            <person name="Yang Z."/>
            <person name="Yang Z."/>
            <person name="Zhou J."/>
            <person name="Zhu J."/>
            <person name="Brent C.S."/>
            <person name="Elsik C.G."/>
            <person name="Goodisman M.A."/>
            <person name="Liberles D.A."/>
            <person name="Roe R.M."/>
            <person name="Vargo E.L."/>
            <person name="Vilcinskas A."/>
            <person name="Wang J."/>
            <person name="Bornberg-Bauer E."/>
            <person name="Korb J."/>
            <person name="Zhang G."/>
            <person name="Liebig J."/>
        </authorList>
    </citation>
    <scope>NUCLEOTIDE SEQUENCE [LARGE SCALE GENOMIC DNA]</scope>
    <source>
        <tissue evidence="5">Whole organism</tissue>
    </source>
</reference>
<dbReference type="STRING" id="136037.A0A067QZ47"/>
<dbReference type="SMART" id="SM00355">
    <property type="entry name" value="ZnF_C2H2"/>
    <property type="match status" value="2"/>
</dbReference>
<dbReference type="GO" id="GO:0008270">
    <property type="term" value="F:zinc ion binding"/>
    <property type="evidence" value="ECO:0007669"/>
    <property type="project" value="UniProtKB-KW"/>
</dbReference>
<evidence type="ECO:0000313" key="5">
    <source>
        <dbReference type="EMBL" id="KDR15819.1"/>
    </source>
</evidence>
<dbReference type="PROSITE" id="PS50157">
    <property type="entry name" value="ZINC_FINGER_C2H2_2"/>
    <property type="match status" value="1"/>
</dbReference>
<feature type="region of interest" description="Disordered" evidence="3">
    <location>
        <begin position="194"/>
        <end position="225"/>
    </location>
</feature>
<dbReference type="PROSITE" id="PS50012">
    <property type="entry name" value="RCC1_3"/>
    <property type="match status" value="1"/>
</dbReference>
<dbReference type="SUPFAM" id="SSF57667">
    <property type="entry name" value="beta-beta-alpha zinc fingers"/>
    <property type="match status" value="1"/>
</dbReference>
<dbReference type="InterPro" id="IPR036236">
    <property type="entry name" value="Znf_C2H2_sf"/>
</dbReference>
<dbReference type="Proteomes" id="UP000027135">
    <property type="component" value="Unassembled WGS sequence"/>
</dbReference>